<feature type="transmembrane region" description="Helical" evidence="5">
    <location>
        <begin position="126"/>
        <end position="146"/>
    </location>
</feature>
<feature type="transmembrane region" description="Helical" evidence="5">
    <location>
        <begin position="194"/>
        <end position="215"/>
    </location>
</feature>
<name>A0A9P5NS03_GYMJU</name>
<organism evidence="7 8">
    <name type="scientific">Gymnopilus junonius</name>
    <name type="common">Spectacular rustgill mushroom</name>
    <name type="synonym">Gymnopilus spectabilis subsp. junonius</name>
    <dbReference type="NCBI Taxonomy" id="109634"/>
    <lineage>
        <taxon>Eukaryota</taxon>
        <taxon>Fungi</taxon>
        <taxon>Dikarya</taxon>
        <taxon>Basidiomycota</taxon>
        <taxon>Agaricomycotina</taxon>
        <taxon>Agaricomycetes</taxon>
        <taxon>Agaricomycetidae</taxon>
        <taxon>Agaricales</taxon>
        <taxon>Agaricineae</taxon>
        <taxon>Hymenogastraceae</taxon>
        <taxon>Gymnopilus</taxon>
    </lineage>
</organism>
<evidence type="ECO:0000259" key="6">
    <source>
        <dbReference type="Pfam" id="PF06813"/>
    </source>
</evidence>
<accession>A0A9P5NS03</accession>
<reference evidence="7" key="1">
    <citation type="submission" date="2020-11" db="EMBL/GenBank/DDBJ databases">
        <authorList>
            <consortium name="DOE Joint Genome Institute"/>
            <person name="Ahrendt S."/>
            <person name="Riley R."/>
            <person name="Andreopoulos W."/>
            <person name="LaButti K."/>
            <person name="Pangilinan J."/>
            <person name="Ruiz-duenas F.J."/>
            <person name="Barrasa J.M."/>
            <person name="Sanchez-Garcia M."/>
            <person name="Camarero S."/>
            <person name="Miyauchi S."/>
            <person name="Serrano A."/>
            <person name="Linde D."/>
            <person name="Babiker R."/>
            <person name="Drula E."/>
            <person name="Ayuso-Fernandez I."/>
            <person name="Pacheco R."/>
            <person name="Padilla G."/>
            <person name="Ferreira P."/>
            <person name="Barriuso J."/>
            <person name="Kellner H."/>
            <person name="Castanera R."/>
            <person name="Alfaro M."/>
            <person name="Ramirez L."/>
            <person name="Pisabarro A.G."/>
            <person name="Kuo A."/>
            <person name="Tritt A."/>
            <person name="Lipzen A."/>
            <person name="He G."/>
            <person name="Yan M."/>
            <person name="Ng V."/>
            <person name="Cullen D."/>
            <person name="Martin F."/>
            <person name="Rosso M.-N."/>
            <person name="Henrissat B."/>
            <person name="Hibbett D."/>
            <person name="Martinez A.T."/>
            <person name="Grigoriev I.V."/>
        </authorList>
    </citation>
    <scope>NUCLEOTIDE SEQUENCE</scope>
    <source>
        <strain evidence="7">AH 44721</strain>
    </source>
</reference>
<evidence type="ECO:0000256" key="1">
    <source>
        <dbReference type="ARBA" id="ARBA00004141"/>
    </source>
</evidence>
<evidence type="ECO:0000256" key="4">
    <source>
        <dbReference type="ARBA" id="ARBA00023136"/>
    </source>
</evidence>
<dbReference type="InterPro" id="IPR036259">
    <property type="entry name" value="MFS_trans_sf"/>
</dbReference>
<dbReference type="Proteomes" id="UP000724874">
    <property type="component" value="Unassembled WGS sequence"/>
</dbReference>
<evidence type="ECO:0000256" key="2">
    <source>
        <dbReference type="ARBA" id="ARBA00022692"/>
    </source>
</evidence>
<feature type="transmembrane region" description="Helical" evidence="5">
    <location>
        <begin position="461"/>
        <end position="481"/>
    </location>
</feature>
<dbReference type="PANTHER" id="PTHR21576:SF158">
    <property type="entry name" value="RIBOSOMAL RNA-PROCESSING PROTEIN 12-LIKE CONSERVED DOMAIN-CONTAINING PROTEIN"/>
    <property type="match status" value="1"/>
</dbReference>
<feature type="transmembrane region" description="Helical" evidence="5">
    <location>
        <begin position="318"/>
        <end position="337"/>
    </location>
</feature>
<feature type="transmembrane region" description="Helical" evidence="5">
    <location>
        <begin position="158"/>
        <end position="182"/>
    </location>
</feature>
<comment type="subcellular location">
    <subcellularLocation>
        <location evidence="1">Membrane</location>
        <topology evidence="1">Multi-pass membrane protein</topology>
    </subcellularLocation>
</comment>
<feature type="domain" description="Nodulin-like" evidence="6">
    <location>
        <begin position="31"/>
        <end position="190"/>
    </location>
</feature>
<evidence type="ECO:0000256" key="5">
    <source>
        <dbReference type="SAM" id="Phobius"/>
    </source>
</evidence>
<feature type="transmembrane region" description="Helical" evidence="5">
    <location>
        <begin position="270"/>
        <end position="298"/>
    </location>
</feature>
<dbReference type="EMBL" id="JADNYJ010000038">
    <property type="protein sequence ID" value="KAF8902028.1"/>
    <property type="molecule type" value="Genomic_DNA"/>
</dbReference>
<dbReference type="OrthoDB" id="410267at2759"/>
<protein>
    <submittedName>
        <fullName evidence="7">Major facilitator superfamily domain-containing protein</fullName>
    </submittedName>
</protein>
<keyword evidence="2 5" id="KW-0812">Transmembrane</keyword>
<keyword evidence="3 5" id="KW-1133">Transmembrane helix</keyword>
<dbReference type="Pfam" id="PF06813">
    <property type="entry name" value="Nodulin-like"/>
    <property type="match status" value="1"/>
</dbReference>
<feature type="transmembrane region" description="Helical" evidence="5">
    <location>
        <begin position="420"/>
        <end position="441"/>
    </location>
</feature>
<dbReference type="GO" id="GO:0000329">
    <property type="term" value="C:fungal-type vacuole membrane"/>
    <property type="evidence" value="ECO:0007669"/>
    <property type="project" value="TreeGrafter"/>
</dbReference>
<dbReference type="Gene3D" id="1.20.1250.20">
    <property type="entry name" value="MFS general substrate transporter like domains"/>
    <property type="match status" value="1"/>
</dbReference>
<feature type="transmembrane region" description="Helical" evidence="5">
    <location>
        <begin position="388"/>
        <end position="413"/>
    </location>
</feature>
<feature type="transmembrane region" description="Helical" evidence="5">
    <location>
        <begin position="62"/>
        <end position="81"/>
    </location>
</feature>
<sequence>MQKIVFCFSIALNAYVFVFFSHSRVKMINCVRLCAGGMFTFPLMSPSLAVHLKLTQTQLTTIILAGMMSQYPIAVFVGWLIDQYGPSLCSFLAALMFVSGYTAFAWEVDAISSGVFQSSPTTFYHLSFYFLLIGLGTVFSYCSSLFSASKIFPSNIGLASGFSMALFGLSPLILSVLATSFFLDPMTGLLNVPAFANCLSVLSSVVYLGGCINFYRVPWPTPSATPVESSDLIGANFAESSPLLGPGRTEASITRPLNPTAIELLALLDFWLLAIFCICVLGMSEMIISSIGTIVLSLPPTSIESLPKQHSAAFQVKLISLANTISRIVVGPLADFISPLATRSSSGVSTFPRKHVISRFVFLSGAALLLICTLLWTKLYVYYQNQLWVLSVGTGLSYSTVFTVLLISSLWGIQDLGRNFGVMMYAPFTGTPLFSYVYALVSVSHTNNGAGVCEGRSCWDLTMSLCVIACIISLVLSFVLWKRWRGII</sequence>
<gene>
    <name evidence="7" type="ORF">CPB84DRAFT_1679099</name>
</gene>
<dbReference type="InterPro" id="IPR010658">
    <property type="entry name" value="Nodulin-like"/>
</dbReference>
<dbReference type="AlphaFoldDB" id="A0A9P5NS03"/>
<evidence type="ECO:0000256" key="3">
    <source>
        <dbReference type="ARBA" id="ARBA00022989"/>
    </source>
</evidence>
<feature type="transmembrane region" description="Helical" evidence="5">
    <location>
        <begin position="6"/>
        <end position="23"/>
    </location>
</feature>
<feature type="transmembrane region" description="Helical" evidence="5">
    <location>
        <begin position="30"/>
        <end position="50"/>
    </location>
</feature>
<comment type="caution">
    <text evidence="7">The sequence shown here is derived from an EMBL/GenBank/DDBJ whole genome shotgun (WGS) entry which is preliminary data.</text>
</comment>
<evidence type="ECO:0000313" key="8">
    <source>
        <dbReference type="Proteomes" id="UP000724874"/>
    </source>
</evidence>
<dbReference type="SUPFAM" id="SSF103473">
    <property type="entry name" value="MFS general substrate transporter"/>
    <property type="match status" value="1"/>
</dbReference>
<evidence type="ECO:0000313" key="7">
    <source>
        <dbReference type="EMBL" id="KAF8902028.1"/>
    </source>
</evidence>
<feature type="transmembrane region" description="Helical" evidence="5">
    <location>
        <begin position="88"/>
        <end position="106"/>
    </location>
</feature>
<feature type="transmembrane region" description="Helical" evidence="5">
    <location>
        <begin position="357"/>
        <end position="376"/>
    </location>
</feature>
<dbReference type="PANTHER" id="PTHR21576">
    <property type="entry name" value="UNCHARACTERIZED NODULIN-LIKE PROTEIN"/>
    <property type="match status" value="1"/>
</dbReference>
<keyword evidence="4 5" id="KW-0472">Membrane</keyword>
<proteinExistence type="predicted"/>
<keyword evidence="8" id="KW-1185">Reference proteome</keyword>